<evidence type="ECO:0000313" key="2">
    <source>
        <dbReference type="Proteomes" id="UP001139308"/>
    </source>
</evidence>
<dbReference type="RefSeq" id="WP_238465547.1">
    <property type="nucleotide sequence ID" value="NZ_JAKLJA010000017.1"/>
</dbReference>
<dbReference type="Proteomes" id="UP001139308">
    <property type="component" value="Unassembled WGS sequence"/>
</dbReference>
<organism evidence="1 2">
    <name type="scientific">Paraburkholderia tagetis</name>
    <dbReference type="NCBI Taxonomy" id="2913261"/>
    <lineage>
        <taxon>Bacteria</taxon>
        <taxon>Pseudomonadati</taxon>
        <taxon>Pseudomonadota</taxon>
        <taxon>Betaproteobacteria</taxon>
        <taxon>Burkholderiales</taxon>
        <taxon>Burkholderiaceae</taxon>
        <taxon>Paraburkholderia</taxon>
    </lineage>
</organism>
<gene>
    <name evidence="1" type="ORF">L5014_20365</name>
</gene>
<dbReference type="EMBL" id="JAKLJA010000017">
    <property type="protein sequence ID" value="MCG5075700.1"/>
    <property type="molecule type" value="Genomic_DNA"/>
</dbReference>
<comment type="caution">
    <text evidence="1">The sequence shown here is derived from an EMBL/GenBank/DDBJ whole genome shotgun (WGS) entry which is preliminary data.</text>
</comment>
<protein>
    <submittedName>
        <fullName evidence="1">Uncharacterized protein</fullName>
    </submittedName>
</protein>
<dbReference type="AlphaFoldDB" id="A0A9X1UGP2"/>
<name>A0A9X1UGP2_9BURK</name>
<accession>A0A9X1UGP2</accession>
<proteinExistence type="predicted"/>
<sequence length="768" mass="84691">MPTPAEEQIKAQLDLLLQLELDGMDAVDKANLRSEIRKIEVEYAKSVEKGKSSAYYKDVSDSIAKNLPALVNGIYSANNAFKKGDYVSGSAAIMNICASVLPILTAVSATAGPAGVLIGAIFSVVAQILSFFAPQQPSLESKIAKLLDQLRADEEIETIKAFSHSISSYTSSLRSKCLGEKKWKAAVALSGTVSLEKGSTEVVGTNTKFSATAEVGQWLTFDSDTPPTPYKIAKITNDTRLTLATPYTGQSLTGGTCKYRHQKIVKRSIDEILEMPLTDEKEADAFRIELMGLGWGLDRNQAKLDTPVFWSWRVAAYLQKESNQSKEQWPEVLGLWCQTYVELLTANTMLSCMASPGKLEALLAATQESNKTSPLSDGVKALCHEAVLNLGVLVKELPASWEADKEEMRNIVTAVRPVAREHGLYAHLGTWMDGLILYVARGNGQARELAWDYKKNTAWLVSMSVHAPKTQVDSFTPKYELLVVESGAGRVWRHHLDSVRGDLADGTVVIAPRSSRPERFLDVSGFAFHDKTPGVDASTHPRTLAALVVEDSAHARYVNYYTFDKDLKSTRVDTEPYLSDVAEIRSLYLPASTLPDDPHADALTGANRPEANSVLTYGGIRGSNRLHVMEWIDASTVEGPQNWTTYNGVEIDAHYVWLYGRGGIACATHTSMLKARRGKIARPAWIYHDFDKQFTRPEVNSLCPCVDGTLTVAMIGQIYTADYKIDRKTNRIVTSSWVRRGGKATQVVKMPIPCWSVLESLNERLRDE</sequence>
<reference evidence="1" key="1">
    <citation type="submission" date="2022-01" db="EMBL/GenBank/DDBJ databases">
        <title>Genome sequence and assembly of Parabukholderia sp. RG36.</title>
        <authorList>
            <person name="Chhetri G."/>
        </authorList>
    </citation>
    <scope>NUCLEOTIDE SEQUENCE</scope>
    <source>
        <strain evidence="1">RG36</strain>
    </source>
</reference>
<evidence type="ECO:0000313" key="1">
    <source>
        <dbReference type="EMBL" id="MCG5075700.1"/>
    </source>
</evidence>
<keyword evidence="2" id="KW-1185">Reference proteome</keyword>